<evidence type="ECO:0000259" key="2">
    <source>
        <dbReference type="PROSITE" id="PS51910"/>
    </source>
</evidence>
<evidence type="ECO:0000313" key="4">
    <source>
        <dbReference type="Proteomes" id="UP001362999"/>
    </source>
</evidence>
<dbReference type="SUPFAM" id="SSF51445">
    <property type="entry name" value="(Trans)glycosidases"/>
    <property type="match status" value="1"/>
</dbReference>
<protein>
    <submittedName>
        <fullName evidence="3">Chitinase</fullName>
    </submittedName>
</protein>
<dbReference type="GO" id="GO:0006032">
    <property type="term" value="P:chitin catabolic process"/>
    <property type="evidence" value="ECO:0007669"/>
    <property type="project" value="TreeGrafter"/>
</dbReference>
<keyword evidence="4" id="KW-1185">Reference proteome</keyword>
<name>A0AAW0E9Z9_9AGAR</name>
<dbReference type="PANTHER" id="PTHR11177:SF392">
    <property type="entry name" value="HAP41P"/>
    <property type="match status" value="1"/>
</dbReference>
<dbReference type="Gene3D" id="3.10.50.10">
    <property type="match status" value="1"/>
</dbReference>
<dbReference type="GO" id="GO:0008061">
    <property type="term" value="F:chitin binding"/>
    <property type="evidence" value="ECO:0007669"/>
    <property type="project" value="InterPro"/>
</dbReference>
<proteinExistence type="predicted"/>
<sequence>MFSFTPLLLFSTLFYGSAHATTAHKTDSCKIAAGWYAGWHANATPSFPLSKVSWNKYTHLTYSFAETTPDVGKLDLSGSDPEVLPKFVAAAHAHGVKAMVSIGGWTGSRFWSSNVATAQNRTRFVKTLVEFATKHKLSGLDFDWEYPASQGIGCNTISVNDTANYLSFLQELRKNPIGSKLILSAATSISPFANQDGDPSEDVSAFAKLLDFIAIMNYDINGPWSEAVGPNAPLHDSCAPEEFQMGSATGAVSAWHNAGFPLNKIVLGVPAYGHSFAVTKKDAFVKGSKTELALYPAFNASAAPVGDAWDDAAGVDACGNVATQGGVIDFWGLIAQGYLNKNGAPAKGVPYKFDNCTQTPYVYNTTTEVMISFDNIPSFAAKGKFIKSKGLAGFSVWEAGGDYADLLLDSIRRGAGF</sequence>
<dbReference type="GO" id="GO:0005975">
    <property type="term" value="P:carbohydrate metabolic process"/>
    <property type="evidence" value="ECO:0007669"/>
    <property type="project" value="InterPro"/>
</dbReference>
<dbReference type="Proteomes" id="UP001362999">
    <property type="component" value="Unassembled WGS sequence"/>
</dbReference>
<dbReference type="InterPro" id="IPR050314">
    <property type="entry name" value="Glycosyl_Hydrlase_18"/>
</dbReference>
<gene>
    <name evidence="3" type="ORF">R3P38DRAFT_3303073</name>
</gene>
<dbReference type="EMBL" id="JAWWNJ010000002">
    <property type="protein sequence ID" value="KAK7062002.1"/>
    <property type="molecule type" value="Genomic_DNA"/>
</dbReference>
<dbReference type="Gene3D" id="3.20.20.80">
    <property type="entry name" value="Glycosidases"/>
    <property type="match status" value="1"/>
</dbReference>
<dbReference type="SUPFAM" id="SSF54556">
    <property type="entry name" value="Chitinase insertion domain"/>
    <property type="match status" value="1"/>
</dbReference>
<dbReference type="PROSITE" id="PS51910">
    <property type="entry name" value="GH18_2"/>
    <property type="match status" value="1"/>
</dbReference>
<dbReference type="AlphaFoldDB" id="A0AAW0E9Z9"/>
<feature type="domain" description="GH18" evidence="2">
    <location>
        <begin position="30"/>
        <end position="417"/>
    </location>
</feature>
<dbReference type="SMART" id="SM00636">
    <property type="entry name" value="Glyco_18"/>
    <property type="match status" value="1"/>
</dbReference>
<feature type="chain" id="PRO_5043934232" evidence="1">
    <location>
        <begin position="21"/>
        <end position="417"/>
    </location>
</feature>
<dbReference type="Pfam" id="PF00704">
    <property type="entry name" value="Glyco_hydro_18"/>
    <property type="match status" value="1"/>
</dbReference>
<evidence type="ECO:0000256" key="1">
    <source>
        <dbReference type="SAM" id="SignalP"/>
    </source>
</evidence>
<dbReference type="GO" id="GO:0004568">
    <property type="term" value="F:chitinase activity"/>
    <property type="evidence" value="ECO:0007669"/>
    <property type="project" value="TreeGrafter"/>
</dbReference>
<accession>A0AAW0E9Z9</accession>
<dbReference type="PANTHER" id="PTHR11177">
    <property type="entry name" value="CHITINASE"/>
    <property type="match status" value="1"/>
</dbReference>
<organism evidence="3 4">
    <name type="scientific">Favolaschia claudopus</name>
    <dbReference type="NCBI Taxonomy" id="2862362"/>
    <lineage>
        <taxon>Eukaryota</taxon>
        <taxon>Fungi</taxon>
        <taxon>Dikarya</taxon>
        <taxon>Basidiomycota</taxon>
        <taxon>Agaricomycotina</taxon>
        <taxon>Agaricomycetes</taxon>
        <taxon>Agaricomycetidae</taxon>
        <taxon>Agaricales</taxon>
        <taxon>Marasmiineae</taxon>
        <taxon>Mycenaceae</taxon>
        <taxon>Favolaschia</taxon>
    </lineage>
</organism>
<dbReference type="InterPro" id="IPR001223">
    <property type="entry name" value="Glyco_hydro18_cat"/>
</dbReference>
<keyword evidence="1" id="KW-0732">Signal</keyword>
<reference evidence="3 4" key="1">
    <citation type="journal article" date="2024" name="J Genomics">
        <title>Draft genome sequencing and assembly of Favolaschia claudopus CIRM-BRFM 2984 isolated from oak limbs.</title>
        <authorList>
            <person name="Navarro D."/>
            <person name="Drula E."/>
            <person name="Chaduli D."/>
            <person name="Cazenave R."/>
            <person name="Ahrendt S."/>
            <person name="Wang J."/>
            <person name="Lipzen A."/>
            <person name="Daum C."/>
            <person name="Barry K."/>
            <person name="Grigoriev I.V."/>
            <person name="Favel A."/>
            <person name="Rosso M.N."/>
            <person name="Martin F."/>
        </authorList>
    </citation>
    <scope>NUCLEOTIDE SEQUENCE [LARGE SCALE GENOMIC DNA]</scope>
    <source>
        <strain evidence="3 4">CIRM-BRFM 2984</strain>
    </source>
</reference>
<dbReference type="GO" id="GO:0005576">
    <property type="term" value="C:extracellular region"/>
    <property type="evidence" value="ECO:0007669"/>
    <property type="project" value="TreeGrafter"/>
</dbReference>
<comment type="caution">
    <text evidence="3">The sequence shown here is derived from an EMBL/GenBank/DDBJ whole genome shotgun (WGS) entry which is preliminary data.</text>
</comment>
<feature type="signal peptide" evidence="1">
    <location>
        <begin position="1"/>
        <end position="20"/>
    </location>
</feature>
<dbReference type="InterPro" id="IPR029070">
    <property type="entry name" value="Chitinase_insertion_sf"/>
</dbReference>
<evidence type="ECO:0000313" key="3">
    <source>
        <dbReference type="EMBL" id="KAK7062002.1"/>
    </source>
</evidence>
<dbReference type="InterPro" id="IPR011583">
    <property type="entry name" value="Chitinase_II/V-like_cat"/>
</dbReference>
<dbReference type="InterPro" id="IPR017853">
    <property type="entry name" value="GH"/>
</dbReference>